<dbReference type="PANTHER" id="PTHR46411:SF3">
    <property type="entry name" value="AAA+ ATPASE DOMAIN-CONTAINING PROTEIN"/>
    <property type="match status" value="1"/>
</dbReference>
<dbReference type="GO" id="GO:0005524">
    <property type="term" value="F:ATP binding"/>
    <property type="evidence" value="ECO:0007669"/>
    <property type="project" value="InterPro"/>
</dbReference>
<feature type="region of interest" description="Disordered" evidence="1">
    <location>
        <begin position="399"/>
        <end position="418"/>
    </location>
</feature>
<name>A0AAE0KN12_9PEZI</name>
<protein>
    <recommendedName>
        <fullName evidence="2">AAA+ ATPase domain-containing protein</fullName>
    </recommendedName>
</protein>
<dbReference type="Gene3D" id="3.40.50.300">
    <property type="entry name" value="P-loop containing nucleotide triphosphate hydrolases"/>
    <property type="match status" value="1"/>
</dbReference>
<dbReference type="Pfam" id="PF23232">
    <property type="entry name" value="AAA_lid_13"/>
    <property type="match status" value="1"/>
</dbReference>
<sequence length="1284" mass="143107">MGQNSETVVVVSSKSEPLSNALLNNTALTGHDLKAPNLVAATEVPPTPATEKEPDSFADTTKNGPSLAADPLAHVVEPVVAQDTVTDDAKAELGVVASQEDPDTRKPSSALPGDDTKEKDDETAQVAEDLEKTPERKPAIPRPRKVNFEGFKNRFSEDEDIYALDVLVAGVDLLDDIRREMVTRRAKTRSAKRGGEGQIQIAKASIQPKEGGWIQRVRVQSHPIIFYLSKAAGESWPTSTPVAFHRPFTVFIYFHNKMKQVLDELEAKWADEERRQLEEKTAPKASNRDDEAEKDGVDDNEDEDGEPTDPIADSVEGLRDMRCYVKFIDDDILPLSKQFDGTAQKRVRFDDLWLLFKVGDFVWASEAMASAAPGSRTVGMYQPLWRIYTLNTTTTEFKYPSLDPTAKPRQPIGSDWDDEDGTRNDQFKVWAYYIDNDGASYGAVKHVFSVPRYSGEREITELPCYPTRFGEDSEMHIKELATQGEKFSLYLKDNHLTYNGWTLISTPDGEPLMGKPDAFDKERPLQPEYIDSHVIVDLAEAFHDMADWKPTFHKPTVYSDHWLRSTDPFPICTWSNGERTKLVDRSTNEVEQRADGVTMWQRRDGLEKDKFLEASIKQEAGGRAQPSPVLGPEDYALLPRRLFVYVLKDRKIVCVDIEKLNPIPAQVNVFDSLKIDKAYKALVKGLVSSHFAKKELERRYFTTSKTNSHSQDIIHGKGRGLVVLLHGVPGVGKTATAEAVAMEYRKPLFAITCGDLGLTPKEVEGSLTEIFRLAHMWNCVLLFDEADVFLAQRSRFDLKRNALVSVFLRILEYYNGILFLTTNRVGTLDEAFKSRIHMSLYYPPLNEIQIRLIFEMNINRLKQIEEERAHFTNEPMLDIRDESILAFANDHCNKTKESGRWNGRQIRNAFQIASSLAWYNAYAGHEEEREKNKDAELKPPVLDVNQFKKVETATDAFTKYLEQAKGYNDADLAHILGERNDFFQQKSAAATGVATATGLAAGAGAASGAAAYQQMAQYSNPYGASTNPVVGHAAQGAQFLAGYPGPMNFGQPEQGHQGGHGVDGPYNTPTRVHPGAALFETPPAPGSAGWGQGFLGIADQDGSSSKSSAPELWPGLLALMESESNDVDLASPPGLVDDPPPVVKHSIHTLFCNPQYHSTEGQEESTATVHLALYWYQTAGYVEIPPTWRGHLADFATSDEISVNLDPLCPTRRVYTRTISIEYQRGHSEPRQGSPEFLVLQPPDSKSRAEARVEVSVSCISRRWLSNEPPDNFSNLVFRDAAVV</sequence>
<comment type="caution">
    <text evidence="3">The sequence shown here is derived from an EMBL/GenBank/DDBJ whole genome shotgun (WGS) entry which is preliminary data.</text>
</comment>
<dbReference type="InterPro" id="IPR027417">
    <property type="entry name" value="P-loop_NTPase"/>
</dbReference>
<feature type="compositionally biased region" description="Acidic residues" evidence="1">
    <location>
        <begin position="298"/>
        <end position="307"/>
    </location>
</feature>
<evidence type="ECO:0000259" key="2">
    <source>
        <dbReference type="SMART" id="SM00382"/>
    </source>
</evidence>
<reference evidence="3" key="2">
    <citation type="submission" date="2023-06" db="EMBL/GenBank/DDBJ databases">
        <authorList>
            <consortium name="Lawrence Berkeley National Laboratory"/>
            <person name="Haridas S."/>
            <person name="Hensen N."/>
            <person name="Bonometti L."/>
            <person name="Westerberg I."/>
            <person name="Brannstrom I.O."/>
            <person name="Guillou S."/>
            <person name="Cros-Aarteil S."/>
            <person name="Calhoun S."/>
            <person name="Kuo A."/>
            <person name="Mondo S."/>
            <person name="Pangilinan J."/>
            <person name="Riley R."/>
            <person name="Labutti K."/>
            <person name="Andreopoulos B."/>
            <person name="Lipzen A."/>
            <person name="Chen C."/>
            <person name="Yanf M."/>
            <person name="Daum C."/>
            <person name="Ng V."/>
            <person name="Clum A."/>
            <person name="Steindorff A."/>
            <person name="Ohm R."/>
            <person name="Martin F."/>
            <person name="Silar P."/>
            <person name="Natvig D."/>
            <person name="Lalanne C."/>
            <person name="Gautier V."/>
            <person name="Ament-Velasquez S.L."/>
            <person name="Kruys A."/>
            <person name="Hutchinson M.I."/>
            <person name="Powell A.J."/>
            <person name="Barry K."/>
            <person name="Miller A.N."/>
            <person name="Grigoriev I.V."/>
            <person name="Debuchy R."/>
            <person name="Gladieux P."/>
            <person name="Thoren M.H."/>
            <person name="Johannesson H."/>
        </authorList>
    </citation>
    <scope>NUCLEOTIDE SEQUENCE</scope>
    <source>
        <strain evidence="3">CBS 958.72</strain>
    </source>
</reference>
<feature type="region of interest" description="Disordered" evidence="1">
    <location>
        <begin position="94"/>
        <end position="142"/>
    </location>
</feature>
<feature type="domain" description="AAA+ ATPase" evidence="2">
    <location>
        <begin position="719"/>
        <end position="846"/>
    </location>
</feature>
<dbReference type="InterPro" id="IPR003959">
    <property type="entry name" value="ATPase_AAA_core"/>
</dbReference>
<keyword evidence="4" id="KW-1185">Reference proteome</keyword>
<dbReference type="Pfam" id="PF22942">
    <property type="entry name" value="DUF7025"/>
    <property type="match status" value="1"/>
</dbReference>
<organism evidence="3 4">
    <name type="scientific">Lasiosphaeria ovina</name>
    <dbReference type="NCBI Taxonomy" id="92902"/>
    <lineage>
        <taxon>Eukaryota</taxon>
        <taxon>Fungi</taxon>
        <taxon>Dikarya</taxon>
        <taxon>Ascomycota</taxon>
        <taxon>Pezizomycotina</taxon>
        <taxon>Sordariomycetes</taxon>
        <taxon>Sordariomycetidae</taxon>
        <taxon>Sordariales</taxon>
        <taxon>Lasiosphaeriaceae</taxon>
        <taxon>Lasiosphaeria</taxon>
    </lineage>
</organism>
<dbReference type="InterPro" id="IPR054289">
    <property type="entry name" value="DUF7025"/>
</dbReference>
<reference evidence="3" key="1">
    <citation type="journal article" date="2023" name="Mol. Phylogenet. Evol.">
        <title>Genome-scale phylogeny and comparative genomics of the fungal order Sordariales.</title>
        <authorList>
            <person name="Hensen N."/>
            <person name="Bonometti L."/>
            <person name="Westerberg I."/>
            <person name="Brannstrom I.O."/>
            <person name="Guillou S."/>
            <person name="Cros-Aarteil S."/>
            <person name="Calhoun S."/>
            <person name="Haridas S."/>
            <person name="Kuo A."/>
            <person name="Mondo S."/>
            <person name="Pangilinan J."/>
            <person name="Riley R."/>
            <person name="LaButti K."/>
            <person name="Andreopoulos B."/>
            <person name="Lipzen A."/>
            <person name="Chen C."/>
            <person name="Yan M."/>
            <person name="Daum C."/>
            <person name="Ng V."/>
            <person name="Clum A."/>
            <person name="Steindorff A."/>
            <person name="Ohm R.A."/>
            <person name="Martin F."/>
            <person name="Silar P."/>
            <person name="Natvig D.O."/>
            <person name="Lalanne C."/>
            <person name="Gautier V."/>
            <person name="Ament-Velasquez S.L."/>
            <person name="Kruys A."/>
            <person name="Hutchinson M.I."/>
            <person name="Powell A.J."/>
            <person name="Barry K."/>
            <person name="Miller A.N."/>
            <person name="Grigoriev I.V."/>
            <person name="Debuchy R."/>
            <person name="Gladieux P."/>
            <person name="Hiltunen Thoren M."/>
            <person name="Johannesson H."/>
        </authorList>
    </citation>
    <scope>NUCLEOTIDE SEQUENCE</scope>
    <source>
        <strain evidence="3">CBS 958.72</strain>
    </source>
</reference>
<evidence type="ECO:0000313" key="4">
    <source>
        <dbReference type="Proteomes" id="UP001287356"/>
    </source>
</evidence>
<gene>
    <name evidence="3" type="ORF">B0T24DRAFT_716766</name>
</gene>
<feature type="region of interest" description="Disordered" evidence="1">
    <location>
        <begin position="40"/>
        <end position="70"/>
    </location>
</feature>
<dbReference type="Proteomes" id="UP001287356">
    <property type="component" value="Unassembled WGS sequence"/>
</dbReference>
<dbReference type="GO" id="GO:0016887">
    <property type="term" value="F:ATP hydrolysis activity"/>
    <property type="evidence" value="ECO:0007669"/>
    <property type="project" value="InterPro"/>
</dbReference>
<dbReference type="CDD" id="cd19481">
    <property type="entry name" value="RecA-like_protease"/>
    <property type="match status" value="1"/>
</dbReference>
<feature type="compositionally biased region" description="Basic and acidic residues" evidence="1">
    <location>
        <begin position="129"/>
        <end position="138"/>
    </location>
</feature>
<proteinExistence type="predicted"/>
<dbReference type="InterPro" id="IPR056599">
    <property type="entry name" value="AAA_lid_fung"/>
</dbReference>
<accession>A0AAE0KN12</accession>
<evidence type="ECO:0000256" key="1">
    <source>
        <dbReference type="SAM" id="MobiDB-lite"/>
    </source>
</evidence>
<dbReference type="PANTHER" id="PTHR46411">
    <property type="entry name" value="FAMILY ATPASE, PUTATIVE-RELATED"/>
    <property type="match status" value="1"/>
</dbReference>
<dbReference type="SMART" id="SM00382">
    <property type="entry name" value="AAA"/>
    <property type="match status" value="1"/>
</dbReference>
<feature type="compositionally biased region" description="Basic and acidic residues" evidence="1">
    <location>
        <begin position="276"/>
        <end position="297"/>
    </location>
</feature>
<dbReference type="InterPro" id="IPR003593">
    <property type="entry name" value="AAA+_ATPase"/>
</dbReference>
<dbReference type="Pfam" id="PF00004">
    <property type="entry name" value="AAA"/>
    <property type="match status" value="1"/>
</dbReference>
<dbReference type="EMBL" id="JAULSN010000002">
    <property type="protein sequence ID" value="KAK3379141.1"/>
    <property type="molecule type" value="Genomic_DNA"/>
</dbReference>
<dbReference type="SUPFAM" id="SSF52540">
    <property type="entry name" value="P-loop containing nucleoside triphosphate hydrolases"/>
    <property type="match status" value="1"/>
</dbReference>
<evidence type="ECO:0000313" key="3">
    <source>
        <dbReference type="EMBL" id="KAK3379141.1"/>
    </source>
</evidence>
<feature type="region of interest" description="Disordered" evidence="1">
    <location>
        <begin position="276"/>
        <end position="313"/>
    </location>
</feature>